<dbReference type="Gene3D" id="2.160.10.10">
    <property type="entry name" value="Hexapeptide repeat proteins"/>
    <property type="match status" value="1"/>
</dbReference>
<feature type="domain" description="PglD N-terminal" evidence="5">
    <location>
        <begin position="5"/>
        <end position="84"/>
    </location>
</feature>
<dbReference type="CDD" id="cd03360">
    <property type="entry name" value="LbH_AT_putative"/>
    <property type="match status" value="1"/>
</dbReference>
<dbReference type="RefSeq" id="WP_379838919.1">
    <property type="nucleotide sequence ID" value="NZ_JBHRYQ010000001.1"/>
</dbReference>
<comment type="similarity">
    <text evidence="1">Belongs to the transferase hexapeptide repeat family.</text>
</comment>
<dbReference type="NCBIfam" id="TIGR03570">
    <property type="entry name" value="NeuD_NnaD"/>
    <property type="match status" value="1"/>
</dbReference>
<dbReference type="InterPro" id="IPR018357">
    <property type="entry name" value="Hexapep_transf_CS"/>
</dbReference>
<dbReference type="PANTHER" id="PTHR43300:SF7">
    <property type="entry name" value="UDP-N-ACETYLBACILLOSAMINE N-ACETYLTRANSFERASE"/>
    <property type="match status" value="1"/>
</dbReference>
<reference evidence="7" key="1">
    <citation type="journal article" date="2019" name="Int. J. Syst. Evol. Microbiol.">
        <title>The Global Catalogue of Microorganisms (GCM) 10K type strain sequencing project: providing services to taxonomists for standard genome sequencing and annotation.</title>
        <authorList>
            <consortium name="The Broad Institute Genomics Platform"/>
            <consortium name="The Broad Institute Genome Sequencing Center for Infectious Disease"/>
            <person name="Wu L."/>
            <person name="Ma J."/>
        </authorList>
    </citation>
    <scope>NUCLEOTIDE SEQUENCE [LARGE SCALE GENOMIC DNA]</scope>
    <source>
        <strain evidence="7">CECT 7956</strain>
    </source>
</reference>
<accession>A0ABV7YYX0</accession>
<dbReference type="Proteomes" id="UP001595616">
    <property type="component" value="Unassembled WGS sequence"/>
</dbReference>
<dbReference type="InterPro" id="IPR020019">
    <property type="entry name" value="AcTrfase_PglD-like"/>
</dbReference>
<dbReference type="PANTHER" id="PTHR43300">
    <property type="entry name" value="ACETYLTRANSFERASE"/>
    <property type="match status" value="1"/>
</dbReference>
<dbReference type="Pfam" id="PF17836">
    <property type="entry name" value="PglD_N"/>
    <property type="match status" value="1"/>
</dbReference>
<dbReference type="EMBL" id="JBHRYQ010000001">
    <property type="protein sequence ID" value="MFC3812057.1"/>
    <property type="molecule type" value="Genomic_DNA"/>
</dbReference>
<dbReference type="SUPFAM" id="SSF51161">
    <property type="entry name" value="Trimeric LpxA-like enzymes"/>
    <property type="match status" value="1"/>
</dbReference>
<keyword evidence="2" id="KW-0808">Transferase</keyword>
<dbReference type="Pfam" id="PF00132">
    <property type="entry name" value="Hexapep"/>
    <property type="match status" value="1"/>
</dbReference>
<dbReference type="InterPro" id="IPR001451">
    <property type="entry name" value="Hexapep"/>
</dbReference>
<dbReference type="Gene3D" id="3.40.50.20">
    <property type="match status" value="1"/>
</dbReference>
<protein>
    <submittedName>
        <fullName evidence="6">NeuD/PglB/VioB family sugar acetyltransferase</fullName>
    </submittedName>
</protein>
<dbReference type="InterPro" id="IPR041561">
    <property type="entry name" value="PglD_N"/>
</dbReference>
<sequence>MKNPVVIFGAGKLGRLALDIFSSNEVLIYGFLDSDEKLHNTEVSEVVVLGDTMDDGFLKIIGNKTEAFVAIEHKTEKEKIVKMLMDRRKTMPVNAIHAKAIVSEEAEIGHGNLIGPGAIVNHGAKVGNHNVLNSGVIVDVLAQIEEFVEIGTGAIINSEAVIESGAFIGSGVIVVSGVRIGKNARIGAGSVVIEDVKEGVTVFGNPAVALKK</sequence>
<comment type="caution">
    <text evidence="6">The sequence shown here is derived from an EMBL/GenBank/DDBJ whole genome shotgun (WGS) entry which is preliminary data.</text>
</comment>
<evidence type="ECO:0000313" key="6">
    <source>
        <dbReference type="EMBL" id="MFC3812057.1"/>
    </source>
</evidence>
<keyword evidence="3" id="KW-0677">Repeat</keyword>
<keyword evidence="4" id="KW-0012">Acyltransferase</keyword>
<organism evidence="6 7">
    <name type="scientific">Lacihabitans lacunae</name>
    <dbReference type="NCBI Taxonomy" id="1028214"/>
    <lineage>
        <taxon>Bacteria</taxon>
        <taxon>Pseudomonadati</taxon>
        <taxon>Bacteroidota</taxon>
        <taxon>Cytophagia</taxon>
        <taxon>Cytophagales</taxon>
        <taxon>Leadbetterellaceae</taxon>
        <taxon>Lacihabitans</taxon>
    </lineage>
</organism>
<evidence type="ECO:0000256" key="3">
    <source>
        <dbReference type="ARBA" id="ARBA00022737"/>
    </source>
</evidence>
<dbReference type="InterPro" id="IPR050179">
    <property type="entry name" value="Trans_hexapeptide_repeat"/>
</dbReference>
<evidence type="ECO:0000256" key="2">
    <source>
        <dbReference type="ARBA" id="ARBA00022679"/>
    </source>
</evidence>
<name>A0ABV7YYX0_9BACT</name>
<evidence type="ECO:0000259" key="5">
    <source>
        <dbReference type="Pfam" id="PF17836"/>
    </source>
</evidence>
<proteinExistence type="inferred from homology"/>
<dbReference type="PROSITE" id="PS00101">
    <property type="entry name" value="HEXAPEP_TRANSFERASES"/>
    <property type="match status" value="1"/>
</dbReference>
<dbReference type="InterPro" id="IPR011004">
    <property type="entry name" value="Trimer_LpxA-like_sf"/>
</dbReference>
<evidence type="ECO:0000256" key="1">
    <source>
        <dbReference type="ARBA" id="ARBA00007274"/>
    </source>
</evidence>
<gene>
    <name evidence="6" type="ORF">ACFOOI_15460</name>
</gene>
<keyword evidence="7" id="KW-1185">Reference proteome</keyword>
<evidence type="ECO:0000256" key="4">
    <source>
        <dbReference type="ARBA" id="ARBA00023315"/>
    </source>
</evidence>
<evidence type="ECO:0000313" key="7">
    <source>
        <dbReference type="Proteomes" id="UP001595616"/>
    </source>
</evidence>